<evidence type="ECO:0000313" key="2">
    <source>
        <dbReference type="Proteomes" id="UP001236569"/>
    </source>
</evidence>
<sequence length="196" mass="23329">MPKYSTFPILIDTSLYLSITKLKKTGYLEPFSCKSGVITWYRKEQPIMSASFMVDTVEFPSYIKVSFDYNNEPRTYKIALKPRESNLGKGEYYYFICPHSGKQCRKLYIQEGNILHRTCLKGAMYNLQVRSKKERFIDTKFGAYFEREHILSQSRQKYLKRHYKGEITKRYAKILECFEQASLITEYEYEQLVIML</sequence>
<keyword evidence="2" id="KW-1185">Reference proteome</keyword>
<dbReference type="RefSeq" id="WP_283369608.1">
    <property type="nucleotide sequence ID" value="NZ_JASHID010000005.1"/>
</dbReference>
<dbReference type="Proteomes" id="UP001236569">
    <property type="component" value="Unassembled WGS sequence"/>
</dbReference>
<protein>
    <submittedName>
        <fullName evidence="1">Uncharacterized protein</fullName>
    </submittedName>
</protein>
<dbReference type="EMBL" id="JASHID010000005">
    <property type="protein sequence ID" value="MDI9864411.1"/>
    <property type="molecule type" value="Genomic_DNA"/>
</dbReference>
<proteinExistence type="predicted"/>
<evidence type="ECO:0000313" key="1">
    <source>
        <dbReference type="EMBL" id="MDI9864411.1"/>
    </source>
</evidence>
<name>A0ABT6YLE2_9BACT</name>
<comment type="caution">
    <text evidence="1">The sequence shown here is derived from an EMBL/GenBank/DDBJ whole genome shotgun (WGS) entry which is preliminary data.</text>
</comment>
<gene>
    <name evidence="1" type="ORF">QM480_08740</name>
</gene>
<organism evidence="1 2">
    <name type="scientific">Flectobacillus longus</name>
    <dbReference type="NCBI Taxonomy" id="2984207"/>
    <lineage>
        <taxon>Bacteria</taxon>
        <taxon>Pseudomonadati</taxon>
        <taxon>Bacteroidota</taxon>
        <taxon>Cytophagia</taxon>
        <taxon>Cytophagales</taxon>
        <taxon>Flectobacillaceae</taxon>
        <taxon>Flectobacillus</taxon>
    </lineage>
</organism>
<reference evidence="1 2" key="1">
    <citation type="submission" date="2023-05" db="EMBL/GenBank/DDBJ databases">
        <title>Novel species of genus Flectobacillus isolated from stream in China.</title>
        <authorList>
            <person name="Lu H."/>
        </authorList>
    </citation>
    <scope>NUCLEOTIDE SEQUENCE [LARGE SCALE GENOMIC DNA]</scope>
    <source>
        <strain evidence="1 2">DC10W</strain>
    </source>
</reference>
<accession>A0ABT6YLE2</accession>